<dbReference type="OrthoDB" id="5367275at2759"/>
<keyword evidence="2" id="KW-0808">Transferase</keyword>
<sequence length="384" mass="42314">MLLTSGQISAGISSFVVFLFTSLLFLSGYVLQQRTVHSLQQAIKPVQAQAQHNAQSVQIATSVPKTFGNAPAASENEAHQSTLSSKEDDIAAEKWSQVAYVQLVADPTKLCASVMLFGTLHDLKSPAHRVLMFPKTWAITQSGEVSDPYLSTSRRLLKIAAKRYGVILKPLDPLLSGTDESAPSSYPLSLLYSLTEYTRLIHLSSSSIILDSSPLDNILTFPSSQIDAETISLDALTASASSSLFLISPSQENHQSLAFLQQPQVSKAAATTILETAKFPINIPPAHAINPDGSHVTLSTMSSSLRNIREDTFFNSTAFWTETAFVHLWDPPLRGPEYEVPREMKQSARPRNQDAAKIWDMLYDTYKGRRYDHCGLELDIWRGD</sequence>
<gene>
    <name evidence="2" type="ORF">L228DRAFT_283059</name>
</gene>
<dbReference type="InParanoid" id="A0A165H561"/>
<dbReference type="GeneID" id="28901207"/>
<keyword evidence="1" id="KW-1133">Transmembrane helix</keyword>
<dbReference type="AlphaFoldDB" id="A0A165H561"/>
<protein>
    <submittedName>
        <fullName evidence="2">Glycosyltransferase family 8 protein</fullName>
    </submittedName>
</protein>
<reference evidence="2 3" key="1">
    <citation type="journal article" date="2016" name="Fungal Biol.">
        <title>The genome of Xylona heveae provides a window into fungal endophytism.</title>
        <authorList>
            <person name="Gazis R."/>
            <person name="Kuo A."/>
            <person name="Riley R."/>
            <person name="LaButti K."/>
            <person name="Lipzen A."/>
            <person name="Lin J."/>
            <person name="Amirebrahimi M."/>
            <person name="Hesse C.N."/>
            <person name="Spatafora J.W."/>
            <person name="Henrissat B."/>
            <person name="Hainaut M."/>
            <person name="Grigoriev I.V."/>
            <person name="Hibbett D.S."/>
        </authorList>
    </citation>
    <scope>NUCLEOTIDE SEQUENCE [LARGE SCALE GENOMIC DNA]</scope>
    <source>
        <strain evidence="2 3">TC161</strain>
    </source>
</reference>
<evidence type="ECO:0000313" key="2">
    <source>
        <dbReference type="EMBL" id="KZF22999.1"/>
    </source>
</evidence>
<keyword evidence="3" id="KW-1185">Reference proteome</keyword>
<keyword evidence="1" id="KW-0812">Transmembrane</keyword>
<keyword evidence="1" id="KW-0472">Membrane</keyword>
<proteinExistence type="predicted"/>
<organism evidence="2 3">
    <name type="scientific">Xylona heveae (strain CBS 132557 / TC161)</name>
    <dbReference type="NCBI Taxonomy" id="1328760"/>
    <lineage>
        <taxon>Eukaryota</taxon>
        <taxon>Fungi</taxon>
        <taxon>Dikarya</taxon>
        <taxon>Ascomycota</taxon>
        <taxon>Pezizomycotina</taxon>
        <taxon>Xylonomycetes</taxon>
        <taxon>Xylonales</taxon>
        <taxon>Xylonaceae</taxon>
        <taxon>Xylona</taxon>
    </lineage>
</organism>
<evidence type="ECO:0000256" key="1">
    <source>
        <dbReference type="SAM" id="Phobius"/>
    </source>
</evidence>
<dbReference type="GO" id="GO:0016740">
    <property type="term" value="F:transferase activity"/>
    <property type="evidence" value="ECO:0007669"/>
    <property type="project" value="UniProtKB-KW"/>
</dbReference>
<evidence type="ECO:0000313" key="3">
    <source>
        <dbReference type="Proteomes" id="UP000076632"/>
    </source>
</evidence>
<feature type="transmembrane region" description="Helical" evidence="1">
    <location>
        <begin position="12"/>
        <end position="31"/>
    </location>
</feature>
<dbReference type="EMBL" id="KV407458">
    <property type="protein sequence ID" value="KZF22999.1"/>
    <property type="molecule type" value="Genomic_DNA"/>
</dbReference>
<dbReference type="Proteomes" id="UP000076632">
    <property type="component" value="Unassembled WGS sequence"/>
</dbReference>
<dbReference type="OMA" id="DWSRLGY"/>
<accession>A0A165H561</accession>
<dbReference type="RefSeq" id="XP_018188554.1">
    <property type="nucleotide sequence ID" value="XM_018336070.1"/>
</dbReference>
<name>A0A165H561_XYLHT</name>